<reference evidence="2" key="1">
    <citation type="journal article" date="2019" name="Int. J. Syst. Evol. Microbiol.">
        <title>The Global Catalogue of Microorganisms (GCM) 10K type strain sequencing project: providing services to taxonomists for standard genome sequencing and annotation.</title>
        <authorList>
            <consortium name="The Broad Institute Genomics Platform"/>
            <consortium name="The Broad Institute Genome Sequencing Center for Infectious Disease"/>
            <person name="Wu L."/>
            <person name="Ma J."/>
        </authorList>
    </citation>
    <scope>NUCLEOTIDE SEQUENCE [LARGE SCALE GENOMIC DNA]</scope>
    <source>
        <strain evidence="2">NBRC 106396</strain>
    </source>
</reference>
<protein>
    <submittedName>
        <fullName evidence="1">Uncharacterized protein</fullName>
    </submittedName>
</protein>
<dbReference type="RefSeq" id="WP_379748775.1">
    <property type="nucleotide sequence ID" value="NZ_JBHTCP010000014.1"/>
</dbReference>
<name>A0ABW2NT63_9BACL</name>
<proteinExistence type="predicted"/>
<keyword evidence="2" id="KW-1185">Reference proteome</keyword>
<evidence type="ECO:0000313" key="1">
    <source>
        <dbReference type="EMBL" id="MFC7371821.1"/>
    </source>
</evidence>
<comment type="caution">
    <text evidence="1">The sequence shown here is derived from an EMBL/GenBank/DDBJ whole genome shotgun (WGS) entry which is preliminary data.</text>
</comment>
<dbReference type="EMBL" id="JBHTCP010000014">
    <property type="protein sequence ID" value="MFC7371821.1"/>
    <property type="molecule type" value="Genomic_DNA"/>
</dbReference>
<dbReference type="Proteomes" id="UP001596549">
    <property type="component" value="Unassembled WGS sequence"/>
</dbReference>
<accession>A0ABW2NT63</accession>
<organism evidence="1 2">
    <name type="scientific">Fictibacillus iocasae</name>
    <dbReference type="NCBI Taxonomy" id="2715437"/>
    <lineage>
        <taxon>Bacteria</taxon>
        <taxon>Bacillati</taxon>
        <taxon>Bacillota</taxon>
        <taxon>Bacilli</taxon>
        <taxon>Bacillales</taxon>
        <taxon>Fictibacillaceae</taxon>
        <taxon>Fictibacillus</taxon>
    </lineage>
</organism>
<evidence type="ECO:0000313" key="2">
    <source>
        <dbReference type="Proteomes" id="UP001596549"/>
    </source>
</evidence>
<sequence length="79" mass="8162">MALVDRIALRAQLALLAASGQLISEVYVLATQIPGEPDLTGVTVKRVSGNFVTFNQAGSGAIGDIIIAIDKIVAIDLAL</sequence>
<gene>
    <name evidence="1" type="ORF">ACFQPF_09035</name>
</gene>